<sequence>MKILFTGANGFLGRNVIPILKEKSFQVKTCGTHDADYVFDISEKVLQINEKFDIIFHAAGKAHCIPKTNDEEKQFYNVNFEGTKNLCRSLENNTPQIFIFVSTVAVYGDDFGEDISEDFPLEGCTPYAKSKIMAEKFLEEWCENYNVKLFIFRAPLIVGPNPPGNLGDMMKAIKKGTYFNIGGGKAKKSLLWVEDFAELTYRSITHSGGVYNVCDDFSPNFKEIAEKISSLLRKKAPKNIPFIIAKLMALGGDLLGNKAPINSHKLNKIIKDLTFSNTKIKREMDFSPTNVMEKFQI</sequence>
<feature type="domain" description="NAD-dependent epimerase/dehydratase" evidence="1">
    <location>
        <begin position="3"/>
        <end position="214"/>
    </location>
</feature>
<evidence type="ECO:0000259" key="1">
    <source>
        <dbReference type="Pfam" id="PF01370"/>
    </source>
</evidence>
<dbReference type="AlphaFoldDB" id="A0A1G8ECV9"/>
<dbReference type="Gene3D" id="3.40.50.720">
    <property type="entry name" value="NAD(P)-binding Rossmann-like Domain"/>
    <property type="match status" value="1"/>
</dbReference>
<proteinExistence type="predicted"/>
<keyword evidence="3" id="KW-1185">Reference proteome</keyword>
<accession>A0A1G8ECV9</accession>
<dbReference type="EMBL" id="FNDW01000001">
    <property type="protein sequence ID" value="SDH67752.1"/>
    <property type="molecule type" value="Genomic_DNA"/>
</dbReference>
<reference evidence="3" key="1">
    <citation type="submission" date="2016-10" db="EMBL/GenBank/DDBJ databases">
        <authorList>
            <person name="Varghese N."/>
            <person name="Submissions S."/>
        </authorList>
    </citation>
    <scope>NUCLEOTIDE SEQUENCE [LARGE SCALE GENOMIC DNA]</scope>
    <source>
        <strain evidence="3">DSM 17071</strain>
    </source>
</reference>
<dbReference type="SUPFAM" id="SSF51735">
    <property type="entry name" value="NAD(P)-binding Rossmann-fold domains"/>
    <property type="match status" value="1"/>
</dbReference>
<dbReference type="RefSeq" id="WP_089854207.1">
    <property type="nucleotide sequence ID" value="NZ_FNDW01000001.1"/>
</dbReference>
<evidence type="ECO:0000313" key="2">
    <source>
        <dbReference type="EMBL" id="SDH67752.1"/>
    </source>
</evidence>
<dbReference type="InterPro" id="IPR001509">
    <property type="entry name" value="Epimerase_deHydtase"/>
</dbReference>
<dbReference type="Proteomes" id="UP000198869">
    <property type="component" value="Unassembled WGS sequence"/>
</dbReference>
<protein>
    <submittedName>
        <fullName evidence="2">Nucleoside-diphosphate-sugar epimerase</fullName>
    </submittedName>
</protein>
<organism evidence="2 3">
    <name type="scientific">Chryseobacterium taeanense</name>
    <dbReference type="NCBI Taxonomy" id="311334"/>
    <lineage>
        <taxon>Bacteria</taxon>
        <taxon>Pseudomonadati</taxon>
        <taxon>Bacteroidota</taxon>
        <taxon>Flavobacteriia</taxon>
        <taxon>Flavobacteriales</taxon>
        <taxon>Weeksellaceae</taxon>
        <taxon>Chryseobacterium group</taxon>
        <taxon>Chryseobacterium</taxon>
    </lineage>
</organism>
<dbReference type="Pfam" id="PF01370">
    <property type="entry name" value="Epimerase"/>
    <property type="match status" value="1"/>
</dbReference>
<name>A0A1G8ECV9_9FLAO</name>
<dbReference type="OrthoDB" id="329806at2"/>
<gene>
    <name evidence="2" type="ORF">SAMN05421846_101523</name>
</gene>
<dbReference type="InterPro" id="IPR050177">
    <property type="entry name" value="Lipid_A_modif_metabolic_enz"/>
</dbReference>
<dbReference type="PANTHER" id="PTHR43245">
    <property type="entry name" value="BIFUNCTIONAL POLYMYXIN RESISTANCE PROTEIN ARNA"/>
    <property type="match status" value="1"/>
</dbReference>
<dbReference type="InterPro" id="IPR036291">
    <property type="entry name" value="NAD(P)-bd_dom_sf"/>
</dbReference>
<dbReference type="STRING" id="311334.SAMN05421846_101523"/>
<evidence type="ECO:0000313" key="3">
    <source>
        <dbReference type="Proteomes" id="UP000198869"/>
    </source>
</evidence>